<evidence type="ECO:0000313" key="1">
    <source>
        <dbReference type="EMBL" id="KAJ0175987.1"/>
    </source>
</evidence>
<evidence type="ECO:0000313" key="2">
    <source>
        <dbReference type="Proteomes" id="UP000824533"/>
    </source>
</evidence>
<gene>
    <name evidence="1" type="ORF">K1T71_008161</name>
</gene>
<keyword evidence="2" id="KW-1185">Reference proteome</keyword>
<dbReference type="Proteomes" id="UP000824533">
    <property type="component" value="Linkage Group LG14"/>
</dbReference>
<proteinExistence type="predicted"/>
<reference evidence="1 2" key="1">
    <citation type="journal article" date="2021" name="Front. Genet.">
        <title>Chromosome-Level Genome Assembly Reveals Significant Gene Expansion in the Toll and IMD Signaling Pathways of Dendrolimus kikuchii.</title>
        <authorList>
            <person name="Zhou J."/>
            <person name="Wu P."/>
            <person name="Xiong Z."/>
            <person name="Liu N."/>
            <person name="Zhao N."/>
            <person name="Ji M."/>
            <person name="Qiu Y."/>
            <person name="Yang B."/>
        </authorList>
    </citation>
    <scope>NUCLEOTIDE SEQUENCE [LARGE SCALE GENOMIC DNA]</scope>
    <source>
        <strain evidence="1">Ann1</strain>
    </source>
</reference>
<organism evidence="1 2">
    <name type="scientific">Dendrolimus kikuchii</name>
    <dbReference type="NCBI Taxonomy" id="765133"/>
    <lineage>
        <taxon>Eukaryota</taxon>
        <taxon>Metazoa</taxon>
        <taxon>Ecdysozoa</taxon>
        <taxon>Arthropoda</taxon>
        <taxon>Hexapoda</taxon>
        <taxon>Insecta</taxon>
        <taxon>Pterygota</taxon>
        <taxon>Neoptera</taxon>
        <taxon>Endopterygota</taxon>
        <taxon>Lepidoptera</taxon>
        <taxon>Glossata</taxon>
        <taxon>Ditrysia</taxon>
        <taxon>Bombycoidea</taxon>
        <taxon>Lasiocampidae</taxon>
        <taxon>Dendrolimus</taxon>
    </lineage>
</organism>
<comment type="caution">
    <text evidence="1">The sequence shown here is derived from an EMBL/GenBank/DDBJ whole genome shotgun (WGS) entry which is preliminary data.</text>
</comment>
<protein>
    <submittedName>
        <fullName evidence="1">Uncharacterized protein</fullName>
    </submittedName>
</protein>
<accession>A0ACC1CXY4</accession>
<name>A0ACC1CXY4_9NEOP</name>
<sequence length="603" mass="66623">MLLKEQNSTTVILFKLSKKLPSAAAPRIRSCRNTIKMSVALRRTCINLNKNVGVLSASTAATSRQRNYEPNILTSVYKDIPVTNYTVNDFVWQNLDRWPDKTATVCALTGHGYTYAQTHKMSVTLAASLRKKLKLQNDDKVAIILPNIPEYPCSVLGVLQAGCIASTMNPVYTAHELKRQLEIIDCKCIIASKLSYQNIREALNQMKKNIPIILVDNGDLPEGTINFAELAEDFTIDVDCLKAVQRSPKDVAILPFSSGTTGLPKAVVLSHESVVAMNEMIADPDVIVIEETTATHQSVLPAILPFFHIFGLNVLMMSQMSLGCKLVTMPHFKPELFVQTIVRHKADVLFVVPPMVVFLGKHPAVKPEHLQSIKGVISGAAPLSAEDAVTLLNKNRNIIFRQGYGLTETNGAVAVGRRNCTNHSAVGHALANTEVKIADIKTQNALSVGKEGEIWVRSPSLMSGYYKNEAATREVLTNDGWYKTGDIGKYDENKFLYVTDRLKELIKVKGFQVPPAELENVIRTHPKVLDCAVLGIPDPITGEVPKAFIVPIPNQSVKSEEILDFVNSKVASFKKIKEVQFIEEIPKTPAGKILRKNLKEKYC</sequence>
<dbReference type="EMBL" id="CM034400">
    <property type="protein sequence ID" value="KAJ0175987.1"/>
    <property type="molecule type" value="Genomic_DNA"/>
</dbReference>